<keyword evidence="2" id="KW-1185">Reference proteome</keyword>
<name>A0AAN6TP21_9PEZI</name>
<proteinExistence type="predicted"/>
<organism evidence="1 2">
    <name type="scientific">Parathielavia appendiculata</name>
    <dbReference type="NCBI Taxonomy" id="2587402"/>
    <lineage>
        <taxon>Eukaryota</taxon>
        <taxon>Fungi</taxon>
        <taxon>Dikarya</taxon>
        <taxon>Ascomycota</taxon>
        <taxon>Pezizomycotina</taxon>
        <taxon>Sordariomycetes</taxon>
        <taxon>Sordariomycetidae</taxon>
        <taxon>Sordariales</taxon>
        <taxon>Chaetomiaceae</taxon>
        <taxon>Parathielavia</taxon>
    </lineage>
</organism>
<reference evidence="1" key="2">
    <citation type="submission" date="2023-05" db="EMBL/GenBank/DDBJ databases">
        <authorList>
            <consortium name="Lawrence Berkeley National Laboratory"/>
            <person name="Steindorff A."/>
            <person name="Hensen N."/>
            <person name="Bonometti L."/>
            <person name="Westerberg I."/>
            <person name="Brannstrom I.O."/>
            <person name="Guillou S."/>
            <person name="Cros-Aarteil S."/>
            <person name="Calhoun S."/>
            <person name="Haridas S."/>
            <person name="Kuo A."/>
            <person name="Mondo S."/>
            <person name="Pangilinan J."/>
            <person name="Riley R."/>
            <person name="Labutti K."/>
            <person name="Andreopoulos B."/>
            <person name="Lipzen A."/>
            <person name="Chen C."/>
            <person name="Yanf M."/>
            <person name="Daum C."/>
            <person name="Ng V."/>
            <person name="Clum A."/>
            <person name="Ohm R."/>
            <person name="Martin F."/>
            <person name="Silar P."/>
            <person name="Natvig D."/>
            <person name="Lalanne C."/>
            <person name="Gautier V."/>
            <person name="Ament-Velasquez S.L."/>
            <person name="Kruys A."/>
            <person name="Hutchinson M.I."/>
            <person name="Powell A.J."/>
            <person name="Barry K."/>
            <person name="Miller A.N."/>
            <person name="Grigoriev I.V."/>
            <person name="Debuchy R."/>
            <person name="Gladieux P."/>
            <person name="Thoren M.H."/>
            <person name="Johannesson H."/>
        </authorList>
    </citation>
    <scope>NUCLEOTIDE SEQUENCE</scope>
    <source>
        <strain evidence="1">CBS 731.68</strain>
    </source>
</reference>
<reference evidence="1" key="1">
    <citation type="journal article" date="2023" name="Mol. Phylogenet. Evol.">
        <title>Genome-scale phylogeny and comparative genomics of the fungal order Sordariales.</title>
        <authorList>
            <person name="Hensen N."/>
            <person name="Bonometti L."/>
            <person name="Westerberg I."/>
            <person name="Brannstrom I.O."/>
            <person name="Guillou S."/>
            <person name="Cros-Aarteil S."/>
            <person name="Calhoun S."/>
            <person name="Haridas S."/>
            <person name="Kuo A."/>
            <person name="Mondo S."/>
            <person name="Pangilinan J."/>
            <person name="Riley R."/>
            <person name="LaButti K."/>
            <person name="Andreopoulos B."/>
            <person name="Lipzen A."/>
            <person name="Chen C."/>
            <person name="Yan M."/>
            <person name="Daum C."/>
            <person name="Ng V."/>
            <person name="Clum A."/>
            <person name="Steindorff A."/>
            <person name="Ohm R.A."/>
            <person name="Martin F."/>
            <person name="Silar P."/>
            <person name="Natvig D.O."/>
            <person name="Lalanne C."/>
            <person name="Gautier V."/>
            <person name="Ament-Velasquez S.L."/>
            <person name="Kruys A."/>
            <person name="Hutchinson M.I."/>
            <person name="Powell A.J."/>
            <person name="Barry K."/>
            <person name="Miller A.N."/>
            <person name="Grigoriev I.V."/>
            <person name="Debuchy R."/>
            <person name="Gladieux P."/>
            <person name="Hiltunen Thoren M."/>
            <person name="Johannesson H."/>
        </authorList>
    </citation>
    <scope>NUCLEOTIDE SEQUENCE</scope>
    <source>
        <strain evidence="1">CBS 731.68</strain>
    </source>
</reference>
<gene>
    <name evidence="1" type="ORF">N657DRAFT_675798</name>
</gene>
<dbReference type="EMBL" id="MU853289">
    <property type="protein sequence ID" value="KAK4118052.1"/>
    <property type="molecule type" value="Genomic_DNA"/>
</dbReference>
<evidence type="ECO:0000313" key="2">
    <source>
        <dbReference type="Proteomes" id="UP001302602"/>
    </source>
</evidence>
<dbReference type="AlphaFoldDB" id="A0AAN6TP21"/>
<sequence>MSWLQDIPFELIVRVVDRGCLGAVAPRCYCHPTPDEYPTRPDIKARIGTLAALCLTSRRLRDAATRPLYHCPDTGKWWLLARTLLRHPHLAQHVKHLILPGFPYRLDAPENTSAIASDVLSHYKTRIDTACASFPDGNSRYDLLELLENKALVTRNSTNIDKVAVLSSLCRNLEAAPNLRAIRCFSVCDEGYDDLGVTVDTVKHVEIWNSAMSANALAMVLKAFPGLEVFSYHAGGSLTGPSQFNPSEARDLLMKHEGRLNKVTLALTNGWECWDFGDNEWESWTEAEIQEVVKVFRERGVEFGGIEFQQGLRGMYGHRSPWKTRTICPMGGILSPRKDIKLGQHPVAQAAHNVIYI</sequence>
<comment type="caution">
    <text evidence="1">The sequence shown here is derived from an EMBL/GenBank/DDBJ whole genome shotgun (WGS) entry which is preliminary data.</text>
</comment>
<dbReference type="RefSeq" id="XP_062641825.1">
    <property type="nucleotide sequence ID" value="XM_062795844.1"/>
</dbReference>
<dbReference type="GeneID" id="87832612"/>
<evidence type="ECO:0000313" key="1">
    <source>
        <dbReference type="EMBL" id="KAK4118052.1"/>
    </source>
</evidence>
<protein>
    <submittedName>
        <fullName evidence="1">Uncharacterized protein</fullName>
    </submittedName>
</protein>
<accession>A0AAN6TP21</accession>
<dbReference type="Proteomes" id="UP001302602">
    <property type="component" value="Unassembled WGS sequence"/>
</dbReference>